<dbReference type="Pfam" id="PF02805">
    <property type="entry name" value="Ada_Zn_binding"/>
    <property type="match status" value="1"/>
</dbReference>
<keyword evidence="8" id="KW-0862">Zinc</keyword>
<dbReference type="Pfam" id="PF12833">
    <property type="entry name" value="HTH_18"/>
    <property type="match status" value="1"/>
</dbReference>
<evidence type="ECO:0000313" key="15">
    <source>
        <dbReference type="EMBL" id="PPT83274.1"/>
    </source>
</evidence>
<dbReference type="GO" id="GO:0003700">
    <property type="term" value="F:DNA-binding transcription factor activity"/>
    <property type="evidence" value="ECO:0007669"/>
    <property type="project" value="InterPro"/>
</dbReference>
<dbReference type="PROSITE" id="PS00041">
    <property type="entry name" value="HTH_ARAC_FAMILY_1"/>
    <property type="match status" value="1"/>
</dbReference>
<dbReference type="InterPro" id="IPR003265">
    <property type="entry name" value="HhH-GPD_domain"/>
</dbReference>
<dbReference type="InterPro" id="IPR051912">
    <property type="entry name" value="Alkylbase_DNA_Glycosylase/TA"/>
</dbReference>
<keyword evidence="16" id="KW-1185">Reference proteome</keyword>
<dbReference type="InterPro" id="IPR018062">
    <property type="entry name" value="HTH_AraC-typ_CS"/>
</dbReference>
<gene>
    <name evidence="15" type="ORF">XthCFBP4691_16965</name>
</gene>
<dbReference type="SUPFAM" id="SSF46689">
    <property type="entry name" value="Homeodomain-like"/>
    <property type="match status" value="2"/>
</dbReference>
<evidence type="ECO:0000256" key="8">
    <source>
        <dbReference type="ARBA" id="ARBA00022833"/>
    </source>
</evidence>
<dbReference type="GO" id="GO:0032993">
    <property type="term" value="C:protein-DNA complex"/>
    <property type="evidence" value="ECO:0007669"/>
    <property type="project" value="TreeGrafter"/>
</dbReference>
<keyword evidence="5" id="KW-0808">Transferase</keyword>
<keyword evidence="13" id="KW-0234">DNA repair</keyword>
<comment type="catalytic activity">
    <reaction evidence="1">
        <text>Hydrolysis of alkylated DNA, releasing 3-methyladenine, 3-methylguanine, 7-methylguanine and 7-methyladenine.</text>
        <dbReference type="EC" id="3.2.2.21"/>
    </reaction>
</comment>
<evidence type="ECO:0000256" key="4">
    <source>
        <dbReference type="ARBA" id="ARBA00022603"/>
    </source>
</evidence>
<evidence type="ECO:0000256" key="2">
    <source>
        <dbReference type="ARBA" id="ARBA00001947"/>
    </source>
</evidence>
<dbReference type="GO" id="GO:0005737">
    <property type="term" value="C:cytoplasm"/>
    <property type="evidence" value="ECO:0007669"/>
    <property type="project" value="TreeGrafter"/>
</dbReference>
<evidence type="ECO:0000313" key="16">
    <source>
        <dbReference type="Proteomes" id="UP000239898"/>
    </source>
</evidence>
<dbReference type="GO" id="GO:0008168">
    <property type="term" value="F:methyltransferase activity"/>
    <property type="evidence" value="ECO:0007669"/>
    <property type="project" value="UniProtKB-KW"/>
</dbReference>
<proteinExistence type="predicted"/>
<evidence type="ECO:0000256" key="6">
    <source>
        <dbReference type="ARBA" id="ARBA00022723"/>
    </source>
</evidence>
<dbReference type="SUPFAM" id="SSF48150">
    <property type="entry name" value="DNA-glycosylase"/>
    <property type="match status" value="1"/>
</dbReference>
<dbReference type="Gene3D" id="1.10.1670.10">
    <property type="entry name" value="Helix-hairpin-Helix base-excision DNA repair enzymes (C-terminal)"/>
    <property type="match status" value="1"/>
</dbReference>
<evidence type="ECO:0000256" key="10">
    <source>
        <dbReference type="ARBA" id="ARBA00023125"/>
    </source>
</evidence>
<dbReference type="EC" id="3.2.2.21" evidence="3"/>
<protein>
    <recommendedName>
        <fullName evidence="3">DNA-3-methyladenine glycosylase II</fullName>
        <ecNumber evidence="3">3.2.2.21</ecNumber>
    </recommendedName>
</protein>
<dbReference type="RefSeq" id="WP_128421483.1">
    <property type="nucleotide sequence ID" value="NZ_CP049017.1"/>
</dbReference>
<evidence type="ECO:0000256" key="12">
    <source>
        <dbReference type="ARBA" id="ARBA00023163"/>
    </source>
</evidence>
<dbReference type="InterPro" id="IPR023170">
    <property type="entry name" value="HhH_base_excis_C"/>
</dbReference>
<evidence type="ECO:0000256" key="11">
    <source>
        <dbReference type="ARBA" id="ARBA00023159"/>
    </source>
</evidence>
<evidence type="ECO:0000256" key="5">
    <source>
        <dbReference type="ARBA" id="ARBA00022679"/>
    </source>
</evidence>
<dbReference type="GO" id="GO:0032131">
    <property type="term" value="F:alkylated DNA binding"/>
    <property type="evidence" value="ECO:0007669"/>
    <property type="project" value="TreeGrafter"/>
</dbReference>
<dbReference type="Proteomes" id="UP000239898">
    <property type="component" value="Unassembled WGS sequence"/>
</dbReference>
<dbReference type="SUPFAM" id="SSF55945">
    <property type="entry name" value="TATA-box binding protein-like"/>
    <property type="match status" value="1"/>
</dbReference>
<evidence type="ECO:0000259" key="14">
    <source>
        <dbReference type="PROSITE" id="PS01124"/>
    </source>
</evidence>
<evidence type="ECO:0000256" key="9">
    <source>
        <dbReference type="ARBA" id="ARBA00023015"/>
    </source>
</evidence>
<dbReference type="CDD" id="cd00056">
    <property type="entry name" value="ENDO3c"/>
    <property type="match status" value="1"/>
</dbReference>
<sequence length="493" mass="53374">MPQPHPTPDDHDLYDRARQSRDARFDGVFFTAVRSTGIYCRPVCPAPAPKRSNVRYYPSAAAAAAAGYRPCLRCRPELSPEAQQHLGEESVRRALALIAEGALQDASVDHLAAEIGLSARQLQRVFVAQLGATPAAVHATRRLLLAKQLLTETALPITQVALAAGFNSLRRFNAAFLEGCGMPPSAIRKRRAEVPGGDLLLRLGYRPPLDFPAMLAFLRKRAIPGIERIGEASYERVLGPLATSTRIRVDADPQRHELRLRIAAADPRAIPDIVRRVRRIFDLDADLRAVHATLATEPLLARAIARRPGLRVPGGWDGFEVAVRAVLGQQVSVAGAATLAARLVARHGGHRPGQPPGLDRAFPAPQDLLDAPLEAIGLPRSRATTIRALAAAVAAGRLQFRAGQRLSEFVERATALPGIGAWTAQYIALRALGQPDAFPAGDLVLQRALGADGARLGERATEARAQAWRPWRAYAVLQLWHLAGDPPEETFHD</sequence>
<dbReference type="InterPro" id="IPR037046">
    <property type="entry name" value="AlkA_N_sf"/>
</dbReference>
<dbReference type="SMART" id="SM00342">
    <property type="entry name" value="HTH_ARAC"/>
    <property type="match status" value="1"/>
</dbReference>
<dbReference type="InterPro" id="IPR018060">
    <property type="entry name" value="HTH_AraC"/>
</dbReference>
<dbReference type="Gene3D" id="1.10.10.60">
    <property type="entry name" value="Homeodomain-like"/>
    <property type="match status" value="1"/>
</dbReference>
<dbReference type="GO" id="GO:0043916">
    <property type="term" value="F:DNA-7-methylguanine glycosylase activity"/>
    <property type="evidence" value="ECO:0007669"/>
    <property type="project" value="TreeGrafter"/>
</dbReference>
<keyword evidence="11" id="KW-0010">Activator</keyword>
<dbReference type="SMART" id="SM01009">
    <property type="entry name" value="AlkA_N"/>
    <property type="match status" value="1"/>
</dbReference>
<keyword evidence="6" id="KW-0479">Metal-binding</keyword>
<dbReference type="PANTHER" id="PTHR43003:SF13">
    <property type="entry name" value="DNA-3-METHYLADENINE GLYCOSYLASE 2"/>
    <property type="match status" value="1"/>
</dbReference>
<keyword evidence="9" id="KW-0805">Transcription regulation</keyword>
<evidence type="ECO:0000256" key="1">
    <source>
        <dbReference type="ARBA" id="ARBA00000086"/>
    </source>
</evidence>
<dbReference type="AlphaFoldDB" id="A0A2S6ZBF2"/>
<keyword evidence="4 15" id="KW-0489">Methyltransferase</keyword>
<dbReference type="GO" id="GO:0008725">
    <property type="term" value="F:DNA-3-methyladenine glycosylase activity"/>
    <property type="evidence" value="ECO:0007669"/>
    <property type="project" value="TreeGrafter"/>
</dbReference>
<feature type="domain" description="HTH araC/xylS-type" evidence="14">
    <location>
        <begin position="92"/>
        <end position="190"/>
    </location>
</feature>
<comment type="caution">
    <text evidence="15">The sequence shown here is derived from an EMBL/GenBank/DDBJ whole genome shotgun (WGS) entry which is preliminary data.</text>
</comment>
<dbReference type="InterPro" id="IPR035451">
    <property type="entry name" value="Ada-like_dom_sf"/>
</dbReference>
<dbReference type="InterPro" id="IPR009057">
    <property type="entry name" value="Homeodomain-like_sf"/>
</dbReference>
<comment type="cofactor">
    <cofactor evidence="2">
        <name>Zn(2+)</name>
        <dbReference type="ChEBI" id="CHEBI:29105"/>
    </cofactor>
</comment>
<keyword evidence="12" id="KW-0804">Transcription</keyword>
<keyword evidence="10" id="KW-0238">DNA-binding</keyword>
<dbReference type="GO" id="GO:0032259">
    <property type="term" value="P:methylation"/>
    <property type="evidence" value="ECO:0007669"/>
    <property type="project" value="UniProtKB-KW"/>
</dbReference>
<dbReference type="GO" id="GO:0043565">
    <property type="term" value="F:sequence-specific DNA binding"/>
    <property type="evidence" value="ECO:0007669"/>
    <property type="project" value="InterPro"/>
</dbReference>
<dbReference type="GO" id="GO:0006307">
    <property type="term" value="P:DNA alkylation repair"/>
    <property type="evidence" value="ECO:0007669"/>
    <property type="project" value="TreeGrafter"/>
</dbReference>
<dbReference type="Pfam" id="PF06029">
    <property type="entry name" value="AlkA_N"/>
    <property type="match status" value="1"/>
</dbReference>
<dbReference type="PANTHER" id="PTHR43003">
    <property type="entry name" value="DNA-3-METHYLADENINE GLYCOSYLASE"/>
    <property type="match status" value="1"/>
</dbReference>
<reference evidence="15 16" key="1">
    <citation type="submission" date="2016-08" db="EMBL/GenBank/DDBJ databases">
        <title>Evolution of the type three secretion system and type three effector repertoires in Xanthomonas.</title>
        <authorList>
            <person name="Merda D."/>
            <person name="Briand M."/>
            <person name="Bosis E."/>
            <person name="Rousseau C."/>
            <person name="Portier P."/>
            <person name="Jacques M.-A."/>
            <person name="Fischer-Le Saux M."/>
        </authorList>
    </citation>
    <scope>NUCLEOTIDE SEQUENCE [LARGE SCALE GENOMIC DNA]</scope>
    <source>
        <strain evidence="15 16">CFBP 4691</strain>
    </source>
</reference>
<evidence type="ECO:0000256" key="7">
    <source>
        <dbReference type="ARBA" id="ARBA00022763"/>
    </source>
</evidence>
<dbReference type="SUPFAM" id="SSF57884">
    <property type="entry name" value="Ada DNA repair protein, N-terminal domain (N-Ada 10)"/>
    <property type="match status" value="1"/>
</dbReference>
<dbReference type="FunFam" id="3.40.10.10:FF:000001">
    <property type="entry name" value="DNA-3-methyladenine glycosylase 2"/>
    <property type="match status" value="1"/>
</dbReference>
<dbReference type="InterPro" id="IPR011257">
    <property type="entry name" value="DNA_glycosylase"/>
</dbReference>
<dbReference type="InterPro" id="IPR004026">
    <property type="entry name" value="Ada_DNA_repair_Zn-bd"/>
</dbReference>
<dbReference type="Gene3D" id="3.40.10.10">
    <property type="entry name" value="DNA Methylphosphotriester Repair Domain"/>
    <property type="match status" value="1"/>
</dbReference>
<name>A0A2S6ZBF2_9XANT</name>
<dbReference type="Gene3D" id="1.10.340.30">
    <property type="entry name" value="Hypothetical protein, domain 2"/>
    <property type="match status" value="1"/>
</dbReference>
<evidence type="ECO:0000256" key="3">
    <source>
        <dbReference type="ARBA" id="ARBA00012000"/>
    </source>
</evidence>
<dbReference type="EMBL" id="MIGX01000118">
    <property type="protein sequence ID" value="PPT83274.1"/>
    <property type="molecule type" value="Genomic_DNA"/>
</dbReference>
<dbReference type="GO" id="GO:0006285">
    <property type="term" value="P:base-excision repair, AP site formation"/>
    <property type="evidence" value="ECO:0007669"/>
    <property type="project" value="TreeGrafter"/>
</dbReference>
<dbReference type="InterPro" id="IPR010316">
    <property type="entry name" value="AlkA_N"/>
</dbReference>
<keyword evidence="7" id="KW-0227">DNA damage</keyword>
<evidence type="ECO:0000256" key="13">
    <source>
        <dbReference type="ARBA" id="ARBA00023204"/>
    </source>
</evidence>
<dbReference type="SMART" id="SM00478">
    <property type="entry name" value="ENDO3c"/>
    <property type="match status" value="1"/>
</dbReference>
<dbReference type="OrthoDB" id="9811249at2"/>
<dbReference type="Gene3D" id="3.30.310.20">
    <property type="entry name" value="DNA-3-methyladenine glycosylase AlkA, N-terminal domain"/>
    <property type="match status" value="1"/>
</dbReference>
<accession>A0A2S6ZBF2</accession>
<dbReference type="PROSITE" id="PS01124">
    <property type="entry name" value="HTH_ARAC_FAMILY_2"/>
    <property type="match status" value="1"/>
</dbReference>
<dbReference type="Pfam" id="PF00730">
    <property type="entry name" value="HhH-GPD"/>
    <property type="match status" value="1"/>
</dbReference>
<organism evidence="15 16">
    <name type="scientific">Xanthomonas theicola</name>
    <dbReference type="NCBI Taxonomy" id="56464"/>
    <lineage>
        <taxon>Bacteria</taxon>
        <taxon>Pseudomonadati</taxon>
        <taxon>Pseudomonadota</taxon>
        <taxon>Gammaproteobacteria</taxon>
        <taxon>Lysobacterales</taxon>
        <taxon>Lysobacteraceae</taxon>
        <taxon>Xanthomonas</taxon>
    </lineage>
</organism>
<dbReference type="GO" id="GO:0008270">
    <property type="term" value="F:zinc ion binding"/>
    <property type="evidence" value="ECO:0007669"/>
    <property type="project" value="InterPro"/>
</dbReference>